<sequence>MKTLDSTLFEDHLRQRAADMERLLSDLLDSTVRDDEIVRPNHLLAAMRHGTLNGGKRLRPFLVQESALLFGGDPEAASRVGAALECLHSYSLIHDDLPAMDDDDLRRGQPTVHKAFDEATAILAGDSLLTYAFDIITAPATKLAADRKVELVLALSRAAGLGGMAGGQALDLAAETTAPDEDGVITLQAMKTGALLRFACEAGAIIAGASEDDRKRLRRFGEIIGLAFQIADDVLDVTSDAATMGKATGKDADRGKATLVSRNGLDWAERRLDQLVTEAVELLQPYGEKAQVLVATARFVANRKS</sequence>
<evidence type="ECO:0000256" key="3">
    <source>
        <dbReference type="ARBA" id="ARBA00022679"/>
    </source>
</evidence>
<comment type="caution">
    <text evidence="9">The sequence shown here is derived from an EMBL/GenBank/DDBJ whole genome shotgun (WGS) entry which is preliminary data.</text>
</comment>
<dbReference type="GO" id="GO:0004659">
    <property type="term" value="F:prenyltransferase activity"/>
    <property type="evidence" value="ECO:0007669"/>
    <property type="project" value="InterPro"/>
</dbReference>
<dbReference type="InterPro" id="IPR008949">
    <property type="entry name" value="Isoprenoid_synthase_dom_sf"/>
</dbReference>
<dbReference type="EMBL" id="JACIEC010000004">
    <property type="protein sequence ID" value="MBB4144810.1"/>
    <property type="molecule type" value="Genomic_DNA"/>
</dbReference>
<dbReference type="GO" id="GO:0005737">
    <property type="term" value="C:cytoplasm"/>
    <property type="evidence" value="ECO:0007669"/>
    <property type="project" value="UniProtKB-ARBA"/>
</dbReference>
<dbReference type="GO" id="GO:0016114">
    <property type="term" value="P:terpenoid biosynthetic process"/>
    <property type="evidence" value="ECO:0007669"/>
    <property type="project" value="UniProtKB-ARBA"/>
</dbReference>
<dbReference type="PANTHER" id="PTHR43281:SF1">
    <property type="entry name" value="FARNESYL DIPHOSPHATE SYNTHASE"/>
    <property type="match status" value="1"/>
</dbReference>
<dbReference type="FunFam" id="1.10.600.10:FF:000001">
    <property type="entry name" value="Geranylgeranyl diphosphate synthase"/>
    <property type="match status" value="1"/>
</dbReference>
<accession>A0A7W6PTH5</accession>
<dbReference type="NCBIfam" id="NF045485">
    <property type="entry name" value="FPPsyn"/>
    <property type="match status" value="1"/>
</dbReference>
<name>A0A7W6PTH5_9HYPH</name>
<dbReference type="PANTHER" id="PTHR43281">
    <property type="entry name" value="FARNESYL DIPHOSPHATE SYNTHASE"/>
    <property type="match status" value="1"/>
</dbReference>
<evidence type="ECO:0000256" key="8">
    <source>
        <dbReference type="RuleBase" id="RU004466"/>
    </source>
</evidence>
<comment type="similarity">
    <text evidence="2 8">Belongs to the FPP/GGPP synthase family.</text>
</comment>
<dbReference type="CDD" id="cd00685">
    <property type="entry name" value="Trans_IPPS_HT"/>
    <property type="match status" value="1"/>
</dbReference>
<evidence type="ECO:0000256" key="7">
    <source>
        <dbReference type="ARBA" id="ARBA00069024"/>
    </source>
</evidence>
<dbReference type="SUPFAM" id="SSF48576">
    <property type="entry name" value="Terpenoid synthases"/>
    <property type="match status" value="1"/>
</dbReference>
<gene>
    <name evidence="9" type="ORF">GGQ72_003367</name>
</gene>
<dbReference type="GO" id="GO:0046872">
    <property type="term" value="F:metal ion binding"/>
    <property type="evidence" value="ECO:0007669"/>
    <property type="project" value="UniProtKB-KW"/>
</dbReference>
<dbReference type="Gene3D" id="1.10.600.10">
    <property type="entry name" value="Farnesyl Diphosphate Synthase"/>
    <property type="match status" value="1"/>
</dbReference>
<dbReference type="SFLD" id="SFLDS00005">
    <property type="entry name" value="Isoprenoid_Synthase_Type_I"/>
    <property type="match status" value="1"/>
</dbReference>
<keyword evidence="4" id="KW-0479">Metal-binding</keyword>
<protein>
    <recommendedName>
        <fullName evidence="7">Probable farnesyl diphosphate synthase</fullName>
    </recommendedName>
</protein>
<dbReference type="InterPro" id="IPR053378">
    <property type="entry name" value="Prenyl_diphosphate_synthase"/>
</dbReference>
<keyword evidence="3 8" id="KW-0808">Transferase</keyword>
<organism evidence="9 10">
    <name type="scientific">Rhizobium rhizoryzae</name>
    <dbReference type="NCBI Taxonomy" id="451876"/>
    <lineage>
        <taxon>Bacteria</taxon>
        <taxon>Pseudomonadati</taxon>
        <taxon>Pseudomonadota</taxon>
        <taxon>Alphaproteobacteria</taxon>
        <taxon>Hyphomicrobiales</taxon>
        <taxon>Rhizobiaceae</taxon>
        <taxon>Rhizobium/Agrobacterium group</taxon>
        <taxon>Rhizobium</taxon>
    </lineage>
</organism>
<dbReference type="Proteomes" id="UP000519897">
    <property type="component" value="Unassembled WGS sequence"/>
</dbReference>
<dbReference type="Pfam" id="PF00348">
    <property type="entry name" value="polyprenyl_synt"/>
    <property type="match status" value="1"/>
</dbReference>
<dbReference type="InterPro" id="IPR000092">
    <property type="entry name" value="Polyprenyl_synt"/>
</dbReference>
<proteinExistence type="inferred from homology"/>
<evidence type="ECO:0000256" key="2">
    <source>
        <dbReference type="ARBA" id="ARBA00006706"/>
    </source>
</evidence>
<dbReference type="SFLD" id="SFLDG01017">
    <property type="entry name" value="Polyprenyl_Transferase_Like"/>
    <property type="match status" value="1"/>
</dbReference>
<dbReference type="InterPro" id="IPR033749">
    <property type="entry name" value="Polyprenyl_synt_CS"/>
</dbReference>
<evidence type="ECO:0000256" key="5">
    <source>
        <dbReference type="ARBA" id="ARBA00022842"/>
    </source>
</evidence>
<dbReference type="PROSITE" id="PS00723">
    <property type="entry name" value="POLYPRENYL_SYNTHASE_1"/>
    <property type="match status" value="1"/>
</dbReference>
<evidence type="ECO:0000256" key="4">
    <source>
        <dbReference type="ARBA" id="ARBA00022723"/>
    </source>
</evidence>
<evidence type="ECO:0000256" key="1">
    <source>
        <dbReference type="ARBA" id="ARBA00001946"/>
    </source>
</evidence>
<evidence type="ECO:0000313" key="10">
    <source>
        <dbReference type="Proteomes" id="UP000519897"/>
    </source>
</evidence>
<dbReference type="AlphaFoldDB" id="A0A7W6PTH5"/>
<comment type="cofactor">
    <cofactor evidence="1">
        <name>Mg(2+)</name>
        <dbReference type="ChEBI" id="CHEBI:18420"/>
    </cofactor>
</comment>
<dbReference type="RefSeq" id="WP_425503919.1">
    <property type="nucleotide sequence ID" value="NZ_CP049250.1"/>
</dbReference>
<evidence type="ECO:0000313" key="9">
    <source>
        <dbReference type="EMBL" id="MBB4144810.1"/>
    </source>
</evidence>
<dbReference type="PROSITE" id="PS00444">
    <property type="entry name" value="POLYPRENYL_SYNTHASE_2"/>
    <property type="match status" value="1"/>
</dbReference>
<evidence type="ECO:0000256" key="6">
    <source>
        <dbReference type="ARBA" id="ARBA00023229"/>
    </source>
</evidence>
<keyword evidence="5" id="KW-0460">Magnesium</keyword>
<reference evidence="9 10" key="1">
    <citation type="submission" date="2020-08" db="EMBL/GenBank/DDBJ databases">
        <title>Genomic Encyclopedia of Type Strains, Phase IV (KMG-IV): sequencing the most valuable type-strain genomes for metagenomic binning, comparative biology and taxonomic classification.</title>
        <authorList>
            <person name="Goeker M."/>
        </authorList>
    </citation>
    <scope>NUCLEOTIDE SEQUENCE [LARGE SCALE GENOMIC DNA]</scope>
    <source>
        <strain evidence="9 10">DSM 29514</strain>
    </source>
</reference>
<keyword evidence="10" id="KW-1185">Reference proteome</keyword>
<keyword evidence="6" id="KW-0414">Isoprene biosynthesis</keyword>